<dbReference type="RefSeq" id="XP_015653417.1">
    <property type="nucleotide sequence ID" value="XM_015808132.1"/>
</dbReference>
<name>A0A0N1J4D3_LEPPY</name>
<organism evidence="1 2">
    <name type="scientific">Leptomonas pyrrhocoris</name>
    <name type="common">Firebug parasite</name>
    <dbReference type="NCBI Taxonomy" id="157538"/>
    <lineage>
        <taxon>Eukaryota</taxon>
        <taxon>Discoba</taxon>
        <taxon>Euglenozoa</taxon>
        <taxon>Kinetoplastea</taxon>
        <taxon>Metakinetoplastina</taxon>
        <taxon>Trypanosomatida</taxon>
        <taxon>Trypanosomatidae</taxon>
        <taxon>Leishmaniinae</taxon>
        <taxon>Leptomonas</taxon>
    </lineage>
</organism>
<dbReference type="GeneID" id="26909223"/>
<dbReference type="VEuPathDB" id="TriTrypDB:LpyrH10_27_0950"/>
<dbReference type="Proteomes" id="UP000037923">
    <property type="component" value="Unassembled WGS sequence"/>
</dbReference>
<keyword evidence="2" id="KW-1185">Reference proteome</keyword>
<dbReference type="EMBL" id="LGTL01000027">
    <property type="protein sequence ID" value="KPA74978.1"/>
    <property type="molecule type" value="Genomic_DNA"/>
</dbReference>
<sequence length="81" mass="9164">MQKDFKPLILESTGGLHKDSFNWLRKLAGAKEHPYTPNTALSTLLTRISQALYEGNAYMFHVADSNFKQQQTRQLAGRVIA</sequence>
<proteinExistence type="predicted"/>
<dbReference type="AlphaFoldDB" id="A0A0N1J4D3"/>
<evidence type="ECO:0000313" key="1">
    <source>
        <dbReference type="EMBL" id="KPA74978.1"/>
    </source>
</evidence>
<accession>A0A0N1J4D3</accession>
<evidence type="ECO:0000313" key="2">
    <source>
        <dbReference type="Proteomes" id="UP000037923"/>
    </source>
</evidence>
<reference evidence="1 2" key="1">
    <citation type="submission" date="2015-07" db="EMBL/GenBank/DDBJ databases">
        <title>High-quality genome of monoxenous trypanosomatid Leptomonas pyrrhocoris.</title>
        <authorList>
            <person name="Flegontov P."/>
            <person name="Butenko A."/>
            <person name="Firsov S."/>
            <person name="Vlcek C."/>
            <person name="Logacheva M.D."/>
            <person name="Field M."/>
            <person name="Filatov D."/>
            <person name="Flegontova O."/>
            <person name="Gerasimov E."/>
            <person name="Jackson A.P."/>
            <person name="Kelly S."/>
            <person name="Opperdoes F."/>
            <person name="O'Reilly A."/>
            <person name="Votypka J."/>
            <person name="Yurchenko V."/>
            <person name="Lukes J."/>
        </authorList>
    </citation>
    <scope>NUCLEOTIDE SEQUENCE [LARGE SCALE GENOMIC DNA]</scope>
    <source>
        <strain evidence="1">H10</strain>
    </source>
</reference>
<comment type="caution">
    <text evidence="1">The sequence shown here is derived from an EMBL/GenBank/DDBJ whole genome shotgun (WGS) entry which is preliminary data.</text>
</comment>
<gene>
    <name evidence="1" type="ORF">ABB37_08940</name>
</gene>
<protein>
    <submittedName>
        <fullName evidence="1">Uncharacterized protein</fullName>
    </submittedName>
</protein>